<dbReference type="SUPFAM" id="SSF52821">
    <property type="entry name" value="Rhodanese/Cell cycle control phosphatase"/>
    <property type="match status" value="1"/>
</dbReference>
<evidence type="ECO:0000313" key="3">
    <source>
        <dbReference type="EMBL" id="KXB57832.1"/>
    </source>
</evidence>
<keyword evidence="1" id="KW-0812">Transmembrane</keyword>
<keyword evidence="4" id="KW-1185">Reference proteome</keyword>
<dbReference type="InterPro" id="IPR036873">
    <property type="entry name" value="Rhodanese-like_dom_sf"/>
</dbReference>
<dbReference type="Pfam" id="PF00581">
    <property type="entry name" value="Rhodanese"/>
    <property type="match status" value="1"/>
</dbReference>
<dbReference type="SMART" id="SM00450">
    <property type="entry name" value="RHOD"/>
    <property type="match status" value="1"/>
</dbReference>
<evidence type="ECO:0000259" key="2">
    <source>
        <dbReference type="PROSITE" id="PS50206"/>
    </source>
</evidence>
<accession>A0ABR5TLK0</accession>
<dbReference type="PANTHER" id="PTHR43031">
    <property type="entry name" value="FAD-DEPENDENT OXIDOREDUCTASE"/>
    <property type="match status" value="1"/>
</dbReference>
<organism evidence="3 4">
    <name type="scientific">Gemelliphila asaccharolytica</name>
    <dbReference type="NCBI Taxonomy" id="502393"/>
    <lineage>
        <taxon>Bacteria</taxon>
        <taxon>Bacillati</taxon>
        <taxon>Bacillota</taxon>
        <taxon>Bacilli</taxon>
        <taxon>Bacillales</taxon>
        <taxon>Gemellaceae</taxon>
        <taxon>Gemelliphila</taxon>
    </lineage>
</organism>
<gene>
    <name evidence="3" type="ORF">HMPREF1871_00747</name>
</gene>
<reference evidence="3 4" key="1">
    <citation type="submission" date="2016-01" db="EMBL/GenBank/DDBJ databases">
        <authorList>
            <person name="Mitreva M."/>
            <person name="Pepin K.H."/>
            <person name="Mihindukulasuriya K.A."/>
            <person name="Fulton R."/>
            <person name="Fronick C."/>
            <person name="O'Laughlin M."/>
            <person name="Miner T."/>
            <person name="Herter B."/>
            <person name="Rosa B.A."/>
            <person name="Cordes M."/>
            <person name="Tomlinson C."/>
            <person name="Wollam A."/>
            <person name="Palsikar V.B."/>
            <person name="Mardis E.R."/>
            <person name="Wilson R.K."/>
        </authorList>
    </citation>
    <scope>NUCLEOTIDE SEQUENCE [LARGE SCALE GENOMIC DNA]</scope>
    <source>
        <strain evidence="3 4">KA00071</strain>
    </source>
</reference>
<sequence length="997" mass="113685">MVTGEFLKGVYKMKQVTLKVFVASSLILTTVMPTFLLNKALAYNSEQHKINIVENSTKKEAPVLENMPKNSKNINLTGDKVLEAQQNGALLIDVRDEIEYKSGHIKGAINLPLSNIENKISNYVKDKNKKIVLYCNTGNKSKKALDKLIKLGYNDVWNGQGVKEYSYNLIKEELNKLQVKLVDKNGNKISKTIKATVYDSFGSEDEGYNITSKDGILDFNDVLNKPSFDDQAFYIIKIKTPKNTKILNLNDNSEYPDNIVFKQNKDKEYTVNKFLANSSSAPIDKLVLDITNNTEEKYEKGEEVTISDIDVVDKNNKPLADNTLFETFNKENKDMVEYKVKNGKLSGIKAKVGDRMKLGLQDESKKDYTLMDKNKKTTYFNYVWFKVNEKGQAIRFNDMTNEDISQLTNIQAINKNTLIGTKPEGEKIKYNVNIFDITANKPVTDDEVKFSITGDGETKEIISKNGIISLDLYKNTKYTINLVRTMKNSYKMNGFSFILDKDGVLKTEDNQKLSSLNVYQGSYLVRVYVLYKGKFAKQGLEFDITEDNTKNTQTRKVEGKFLNFDTEINKSYTISIKDNSEGYKMEPVHITMKKYDGDGLYWAMLDNDKTPKGDDGKIKALFLKKDGENLDTSVPNGGCGNSNCNISKELITPKSLTVETDDNSNIDGMVFKLFNSTTQNYEKDVKVENGKINLNLYSGNKYFLQLVNNKYYAHNTYIVATNNNDTLINPKTNNEITKIKVNKKSKEQEGTNRYNQTLQVINNGKPVDDVTLEFISENDTFKATAKNGVVNFSLLEDVTYIVKSLDDRYETLIFPLVLKDKMEWGNLDDKRLFDHTSCNSVQSIILYDKGKADNNGKITSPLGTITINGMHFNNLELNVETLNKENFTTLKDKDVEIVDLMLINPFRCEKTKIQSGEFKIQKTLMTNKEVKKVYYIDENEKQIPLKFDQKGQFLDITNVTELGSKKLVIEYKNNELEFKENIINKIGYLDNLTKEQK</sequence>
<comment type="caution">
    <text evidence="3">The sequence shown here is derived from an EMBL/GenBank/DDBJ whole genome shotgun (WGS) entry which is preliminary data.</text>
</comment>
<dbReference type="CDD" id="cd00158">
    <property type="entry name" value="RHOD"/>
    <property type="match status" value="1"/>
</dbReference>
<dbReference type="Proteomes" id="UP000070467">
    <property type="component" value="Unassembled WGS sequence"/>
</dbReference>
<dbReference type="InterPro" id="IPR050229">
    <property type="entry name" value="GlpE_sulfurtransferase"/>
</dbReference>
<feature type="transmembrane region" description="Helical" evidence="1">
    <location>
        <begin position="16"/>
        <end position="37"/>
    </location>
</feature>
<dbReference type="PROSITE" id="PS50206">
    <property type="entry name" value="RHODANESE_3"/>
    <property type="match status" value="1"/>
</dbReference>
<feature type="domain" description="Rhodanese" evidence="2">
    <location>
        <begin position="85"/>
        <end position="171"/>
    </location>
</feature>
<feature type="non-terminal residue" evidence="3">
    <location>
        <position position="997"/>
    </location>
</feature>
<dbReference type="PANTHER" id="PTHR43031:SF18">
    <property type="entry name" value="RHODANESE-RELATED SULFURTRANSFERASES"/>
    <property type="match status" value="1"/>
</dbReference>
<evidence type="ECO:0000256" key="1">
    <source>
        <dbReference type="SAM" id="Phobius"/>
    </source>
</evidence>
<evidence type="ECO:0000313" key="4">
    <source>
        <dbReference type="Proteomes" id="UP000070467"/>
    </source>
</evidence>
<dbReference type="EMBL" id="LSDB01000031">
    <property type="protein sequence ID" value="KXB57832.1"/>
    <property type="molecule type" value="Genomic_DNA"/>
</dbReference>
<dbReference type="InterPro" id="IPR001763">
    <property type="entry name" value="Rhodanese-like_dom"/>
</dbReference>
<name>A0ABR5TLK0_9BACL</name>
<protein>
    <submittedName>
        <fullName evidence="3">Rhodanese-like protein</fullName>
    </submittedName>
</protein>
<dbReference type="Gene3D" id="3.40.250.10">
    <property type="entry name" value="Rhodanese-like domain"/>
    <property type="match status" value="1"/>
</dbReference>
<keyword evidence="1" id="KW-1133">Transmembrane helix</keyword>
<proteinExistence type="predicted"/>
<keyword evidence="1" id="KW-0472">Membrane</keyword>